<organism evidence="1">
    <name type="scientific">marine sediment metagenome</name>
    <dbReference type="NCBI Taxonomy" id="412755"/>
    <lineage>
        <taxon>unclassified sequences</taxon>
        <taxon>metagenomes</taxon>
        <taxon>ecological metagenomes</taxon>
    </lineage>
</organism>
<feature type="non-terminal residue" evidence="1">
    <location>
        <position position="269"/>
    </location>
</feature>
<sequence length="269" mass="29088">YRIEGTVKIFDAVGAPPWVYAEVKKKEWYKPEAVEEVSYERGFPIPITGEFSIEFKPEEEADYEVTVLATPAPLSLPVLGLFPIVGKSDIMKIAVGEAPPSVFRFSGVVIDGNSIALPNKDADSGLLLDKTTADFLEIIPSFQWTGPGKEATISVKAGYRDWAGGFSPKTGAYTKKIELPESPAVPYSGQLTEPIQVPLTACGGLTDGAVEIVAKIPDTPDYISHIWNVYATKAPPEALDFELLRPTVSETPVEPGTTIDIICPVTSRC</sequence>
<comment type="caution">
    <text evidence="1">The sequence shown here is derived from an EMBL/GenBank/DDBJ whole genome shotgun (WGS) entry which is preliminary data.</text>
</comment>
<feature type="non-terminal residue" evidence="1">
    <location>
        <position position="1"/>
    </location>
</feature>
<protein>
    <submittedName>
        <fullName evidence="1">Uncharacterized protein</fullName>
    </submittedName>
</protein>
<evidence type="ECO:0000313" key="1">
    <source>
        <dbReference type="EMBL" id="GAH63724.1"/>
    </source>
</evidence>
<name>X1IC77_9ZZZZ</name>
<dbReference type="EMBL" id="BARU01027826">
    <property type="protein sequence ID" value="GAH63724.1"/>
    <property type="molecule type" value="Genomic_DNA"/>
</dbReference>
<accession>X1IC77</accession>
<gene>
    <name evidence="1" type="ORF">S03H2_44498</name>
</gene>
<proteinExistence type="predicted"/>
<reference evidence="1" key="1">
    <citation type="journal article" date="2014" name="Front. Microbiol.">
        <title>High frequency of phylogenetically diverse reductive dehalogenase-homologous genes in deep subseafloor sedimentary metagenomes.</title>
        <authorList>
            <person name="Kawai M."/>
            <person name="Futagami T."/>
            <person name="Toyoda A."/>
            <person name="Takaki Y."/>
            <person name="Nishi S."/>
            <person name="Hori S."/>
            <person name="Arai W."/>
            <person name="Tsubouchi T."/>
            <person name="Morono Y."/>
            <person name="Uchiyama I."/>
            <person name="Ito T."/>
            <person name="Fujiyama A."/>
            <person name="Inagaki F."/>
            <person name="Takami H."/>
        </authorList>
    </citation>
    <scope>NUCLEOTIDE SEQUENCE</scope>
    <source>
        <strain evidence="1">Expedition CK06-06</strain>
    </source>
</reference>
<dbReference type="AlphaFoldDB" id="X1IC77"/>